<evidence type="ECO:0000256" key="2">
    <source>
        <dbReference type="ARBA" id="ARBA00022840"/>
    </source>
</evidence>
<keyword evidence="5 6" id="KW-0009">Actin-binding</keyword>
<feature type="region of interest" description="Actin-binding" evidence="6">
    <location>
        <begin position="829"/>
        <end position="851"/>
    </location>
</feature>
<dbReference type="PROSITE" id="PS51456">
    <property type="entry name" value="MYOSIN_MOTOR"/>
    <property type="match status" value="1"/>
</dbReference>
<evidence type="ECO:0000313" key="10">
    <source>
        <dbReference type="EMBL" id="ETN67455.1"/>
    </source>
</evidence>
<keyword evidence="12" id="KW-1185">Reference proteome</keyword>
<evidence type="ECO:0000256" key="4">
    <source>
        <dbReference type="ARBA" id="ARBA00023175"/>
    </source>
</evidence>
<reference evidence="11" key="4">
    <citation type="submission" date="2015-06" db="UniProtKB">
        <authorList>
            <consortium name="EnsemblMetazoa"/>
        </authorList>
    </citation>
    <scope>IDENTIFICATION</scope>
</reference>
<dbReference type="InterPro" id="IPR001609">
    <property type="entry name" value="Myosin_head_motor_dom-like"/>
</dbReference>
<keyword evidence="2 6" id="KW-0067">ATP-binding</keyword>
<feature type="region of interest" description="Disordered" evidence="7">
    <location>
        <begin position="269"/>
        <end position="308"/>
    </location>
</feature>
<feature type="binding site" evidence="6">
    <location>
        <begin position="147"/>
        <end position="154"/>
    </location>
    <ligand>
        <name>ATP</name>
        <dbReference type="ChEBI" id="CHEBI:30616"/>
    </ligand>
</feature>
<dbReference type="GO" id="GO:0030048">
    <property type="term" value="P:actin filament-based movement"/>
    <property type="evidence" value="ECO:0007669"/>
    <property type="project" value="TreeGrafter"/>
</dbReference>
<dbReference type="GO" id="GO:0005524">
    <property type="term" value="F:ATP binding"/>
    <property type="evidence" value="ECO:0007669"/>
    <property type="project" value="UniProtKB-UniRule"/>
</dbReference>
<dbReference type="OrthoDB" id="10055605at2759"/>
<keyword evidence="1 6" id="KW-0547">Nucleotide-binding</keyword>
<feature type="compositionally biased region" description="Polar residues" evidence="7">
    <location>
        <begin position="270"/>
        <end position="281"/>
    </location>
</feature>
<feature type="domain" description="TH1" evidence="9">
    <location>
        <begin position="1098"/>
        <end position="1304"/>
    </location>
</feature>
<evidence type="ECO:0000259" key="8">
    <source>
        <dbReference type="PROSITE" id="PS51456"/>
    </source>
</evidence>
<dbReference type="eggNOG" id="KOG0164">
    <property type="taxonomic scope" value="Eukaryota"/>
</dbReference>
<dbReference type="Pfam" id="PF06017">
    <property type="entry name" value="Myosin_TH1"/>
    <property type="match status" value="1"/>
</dbReference>
<dbReference type="VEuPathDB" id="VectorBase:ADAR2_002286"/>
<dbReference type="InterPro" id="IPR036961">
    <property type="entry name" value="Kinesin_motor_dom_sf"/>
</dbReference>
<dbReference type="Gene3D" id="1.10.10.820">
    <property type="match status" value="1"/>
</dbReference>
<dbReference type="GO" id="GO:0005737">
    <property type="term" value="C:cytoplasm"/>
    <property type="evidence" value="ECO:0007669"/>
    <property type="project" value="TreeGrafter"/>
</dbReference>
<evidence type="ECO:0000259" key="9">
    <source>
        <dbReference type="PROSITE" id="PS51757"/>
    </source>
</evidence>
<dbReference type="PRINTS" id="PR00193">
    <property type="entry name" value="MYOSINHEAVY"/>
</dbReference>
<dbReference type="GO" id="GO:0005886">
    <property type="term" value="C:plasma membrane"/>
    <property type="evidence" value="ECO:0007669"/>
    <property type="project" value="TreeGrafter"/>
</dbReference>
<reference evidence="10 12" key="1">
    <citation type="journal article" date="2010" name="BMC Genomics">
        <title>Combination of measures distinguishes pre-miRNAs from other stem-loops in the genome of the newly sequenced Anopheles darlingi.</title>
        <authorList>
            <person name="Mendes N.D."/>
            <person name="Freitas A.T."/>
            <person name="Vasconcelos A.T."/>
            <person name="Sagot M.F."/>
        </authorList>
    </citation>
    <scope>NUCLEOTIDE SEQUENCE</scope>
</reference>
<dbReference type="GO" id="GO:0016459">
    <property type="term" value="C:myosin complex"/>
    <property type="evidence" value="ECO:0007669"/>
    <property type="project" value="UniProtKB-KW"/>
</dbReference>
<dbReference type="Proteomes" id="UP000000673">
    <property type="component" value="Unassembled WGS sequence"/>
</dbReference>
<keyword evidence="4 6" id="KW-0505">Motor protein</keyword>
<dbReference type="PROSITE" id="PS51757">
    <property type="entry name" value="TH1"/>
    <property type="match status" value="1"/>
</dbReference>
<dbReference type="VEuPathDB" id="VectorBase:ADAC000710"/>
<dbReference type="GO" id="GO:0000146">
    <property type="term" value="F:microfilament motor activity"/>
    <property type="evidence" value="ECO:0007669"/>
    <property type="project" value="TreeGrafter"/>
</dbReference>
<dbReference type="HOGENOM" id="CLU_000192_7_7_1"/>
<dbReference type="SUPFAM" id="SSF52540">
    <property type="entry name" value="P-loop containing nucleoside triphosphate hydrolases"/>
    <property type="match status" value="1"/>
</dbReference>
<feature type="region of interest" description="Disordered" evidence="7">
    <location>
        <begin position="179"/>
        <end position="208"/>
    </location>
</feature>
<dbReference type="OMA" id="AVIHIRA"/>
<dbReference type="FunCoup" id="W5JWA4">
    <property type="interactions" value="16"/>
</dbReference>
<dbReference type="PANTHER" id="PTHR13140:SF802">
    <property type="entry name" value="UNCONVENTIONAL MYOSIN-IB ISOFORM X1"/>
    <property type="match status" value="1"/>
</dbReference>
<dbReference type="EnsemblMetazoa" id="ADAC000710-RA">
    <property type="protein sequence ID" value="ADAC000710-PA"/>
    <property type="gene ID" value="ADAC000710"/>
</dbReference>
<gene>
    <name evidence="10" type="ORF">AND_000710</name>
</gene>
<dbReference type="InterPro" id="IPR027417">
    <property type="entry name" value="P-loop_NTPase"/>
</dbReference>
<proteinExistence type="inferred from homology"/>
<dbReference type="Gene3D" id="3.40.850.10">
    <property type="entry name" value="Kinesin motor domain"/>
    <property type="match status" value="2"/>
</dbReference>
<dbReference type="GO" id="GO:0006897">
    <property type="term" value="P:endocytosis"/>
    <property type="evidence" value="ECO:0007669"/>
    <property type="project" value="TreeGrafter"/>
</dbReference>
<dbReference type="EMBL" id="ADMH02000180">
    <property type="protein sequence ID" value="ETN67455.1"/>
    <property type="molecule type" value="Genomic_DNA"/>
</dbReference>
<evidence type="ECO:0000256" key="1">
    <source>
        <dbReference type="ARBA" id="ARBA00022741"/>
    </source>
</evidence>
<dbReference type="PROSITE" id="PS50096">
    <property type="entry name" value="IQ"/>
    <property type="match status" value="1"/>
</dbReference>
<dbReference type="SMART" id="SM00242">
    <property type="entry name" value="MYSc"/>
    <property type="match status" value="1"/>
</dbReference>
<keyword evidence="3 6" id="KW-0518">Myosin</keyword>
<protein>
    <submittedName>
        <fullName evidence="10">Unconventional myosin 95e isoform</fullName>
    </submittedName>
</protein>
<evidence type="ECO:0000256" key="5">
    <source>
        <dbReference type="ARBA" id="ARBA00023203"/>
    </source>
</evidence>
<dbReference type="STRING" id="43151.W5JWA4"/>
<dbReference type="Gene3D" id="1.20.120.720">
    <property type="entry name" value="Myosin VI head, motor domain, U50 subdomain"/>
    <property type="match status" value="1"/>
</dbReference>
<sequence length="1304" mass="148328">MVGARGAPSSAATAAVHGRELTTVVLGGSGTATMRKGVKSSVDSVKVPTMEQEIGSWDSVLLENLSEESFINNLHQRYKRDLIYTYIGTFLVALNPYKTLQIYNPEQVRKYATKSLFQLPPHIFALANSAHQFLLNYNEDQCIIMAGECGSGKTESSHMIVHFLTQLSEMRRSRAPIFSLRGSNPSSRQSTPKHSTINRVGSSFESATGAGAGRLDSIMKYNSSSRQQKCSHEKTVEFDLISHHKSSENLPAMANYGFMSMGGTPKCLKHSNQSISRSTEGNEFPTKSTLKSSTGSTVGSSSSCPRHNCTSSHAELNRMCSGSGASPSPSLQKRSMLRCCHQNSNNSSRSIHKSSSSIALTYEHGASSSSPPTCHRRPVAKSISKEVYIRDLELQKMRERVAQAEMFLEAMGNAVTVKNANSSRFGKFFDIEFDYKGDPVGGHLTLYMLEKSRVTTRLAGERNFHIFYQLLSGADIQLLKSLKLQRNIDKYELLKNSFANEDDRTNFAYTKRSLEILGFGQDEILSIFTILAVVLKLGNLTFIPTTNIDGSEGCEISNEYELDEIAQLLQLDNQLLFNCLTRLGDHWDQLEPDGTEIDACYASRLKFTLCRTLYGRLFAWIVTRVNDALKLKPSTGTTGGGSRGKTIGLLDFYGFESLEKNSFDQLAINYCNERLQQHFIKNVLKHQQDLYVNEGLDWIRIEFFDNAPICELIDKPCFGILHLLDEPQVVNDVLLLTRLHQCCAGHTNFLARDATLPSNCFQVRHFEGPVVYTTNGFIEKNMDLLPKHISSCLFQSDLLIASCLFPEGNPKRHSSRKPSSLSTNLRTSLQTLLKLLEQRSNHYIFCIKPNELKQPKMFELGLVQHQVRYLCLMPLINLWRNGHCFNMVHARFVQRYKLLCQYTWPHFNGTIVDGVALIIRSVPLPGAEFTIGRKKVFIRSPRTVYELDEFRKVRLNELAVLIQKTYRCYTKRKQYLALRQSQLIIASYWRIWREREKIRIVEFRKQAQWAVQVIGRFFVLLKTREFLLTLLLRLPHDNMSPICLDWPSAPTFLTETSQLLRTIFHRWRCYKYRKSFDQPARNRMREKVTASIIFKDRKVSYPRSVAHPFHGDYIRLRQNIQWKRVSCEHNDQYVVFADIINKIARSSGKFIPILLVISTNSMLLLDQKTMQIKYRIPASEIYRMSLSPYFDDIAVIHIRADTYCSSNMSDRSESPTGCLFQSEIGKKKGDFVFQTAHSIEIVTKLFLVIQNATAKSPEVTISTDFEANFGGQTVIFTFKCGGLVDNPYNQTRVTRKGNRMEVIV</sequence>
<feature type="domain" description="Myosin motor" evidence="8">
    <location>
        <begin position="54"/>
        <end position="952"/>
    </location>
</feature>
<dbReference type="Gene3D" id="1.20.5.190">
    <property type="match status" value="1"/>
</dbReference>
<name>W5JWA4_ANODA</name>
<dbReference type="Pfam" id="PF00063">
    <property type="entry name" value="Myosin_head"/>
    <property type="match status" value="2"/>
</dbReference>
<dbReference type="GO" id="GO:0051015">
    <property type="term" value="F:actin filament binding"/>
    <property type="evidence" value="ECO:0007669"/>
    <property type="project" value="TreeGrafter"/>
</dbReference>
<comment type="similarity">
    <text evidence="6">Belongs to the TRAFAC class myosin-kinesin ATPase superfamily. Myosin family.</text>
</comment>
<dbReference type="Gene3D" id="6.20.240.20">
    <property type="match status" value="1"/>
</dbReference>
<dbReference type="Gene3D" id="1.20.58.530">
    <property type="match status" value="1"/>
</dbReference>
<feature type="compositionally biased region" description="Low complexity" evidence="7">
    <location>
        <begin position="286"/>
        <end position="303"/>
    </location>
</feature>
<reference evidence="10" key="2">
    <citation type="submission" date="2010-05" db="EMBL/GenBank/DDBJ databases">
        <authorList>
            <person name="Almeida L.G."/>
            <person name="Nicolas M.F."/>
            <person name="Souza R.C."/>
            <person name="Vasconcelos A.T.R."/>
        </authorList>
    </citation>
    <scope>NUCLEOTIDE SEQUENCE</scope>
</reference>
<dbReference type="GO" id="GO:0005902">
    <property type="term" value="C:microvillus"/>
    <property type="evidence" value="ECO:0007669"/>
    <property type="project" value="TreeGrafter"/>
</dbReference>
<dbReference type="PANTHER" id="PTHR13140">
    <property type="entry name" value="MYOSIN"/>
    <property type="match status" value="1"/>
</dbReference>
<evidence type="ECO:0000256" key="6">
    <source>
        <dbReference type="PROSITE-ProRule" id="PRU00782"/>
    </source>
</evidence>
<evidence type="ECO:0000256" key="3">
    <source>
        <dbReference type="ARBA" id="ARBA00023123"/>
    </source>
</evidence>
<dbReference type="InterPro" id="IPR010926">
    <property type="entry name" value="Myosin_TH1"/>
</dbReference>
<organism evidence="10">
    <name type="scientific">Anopheles darlingi</name>
    <name type="common">Mosquito</name>
    <dbReference type="NCBI Taxonomy" id="43151"/>
    <lineage>
        <taxon>Eukaryota</taxon>
        <taxon>Metazoa</taxon>
        <taxon>Ecdysozoa</taxon>
        <taxon>Arthropoda</taxon>
        <taxon>Hexapoda</taxon>
        <taxon>Insecta</taxon>
        <taxon>Pterygota</taxon>
        <taxon>Neoptera</taxon>
        <taxon>Endopterygota</taxon>
        <taxon>Diptera</taxon>
        <taxon>Nematocera</taxon>
        <taxon>Culicoidea</taxon>
        <taxon>Culicidae</taxon>
        <taxon>Anophelinae</taxon>
        <taxon>Anopheles</taxon>
    </lineage>
</organism>
<reference evidence="10" key="3">
    <citation type="journal article" date="2013" name="Nucleic Acids Res.">
        <title>The genome of Anopheles darlingi, the main neotropical malaria vector.</title>
        <authorList>
            <person name="Marinotti O."/>
            <person name="Cerqueira G.C."/>
            <person name="de Almeida L.G."/>
            <person name="Ferro M.I."/>
            <person name="Loreto E.L."/>
            <person name="Zaha A."/>
            <person name="Teixeira S.M."/>
            <person name="Wespiser A.R."/>
            <person name="Almeida E Silva A."/>
            <person name="Schlindwein A.D."/>
            <person name="Pacheco A.C."/>
            <person name="Silva A.L."/>
            <person name="Graveley B.R."/>
            <person name="Walenz B.P."/>
            <person name="Lima Bde A."/>
            <person name="Ribeiro C.A."/>
            <person name="Nunes-Silva C.G."/>
            <person name="de Carvalho C.R."/>
            <person name="Soares C.M."/>
            <person name="de Menezes C.B."/>
            <person name="Matiolli C."/>
            <person name="Caffrey D."/>
            <person name="Araujo D.A."/>
            <person name="de Oliveira D.M."/>
            <person name="Golenbock D."/>
            <person name="Grisard E.C."/>
            <person name="Fantinatti-Garboggini F."/>
            <person name="de Carvalho F.M."/>
            <person name="Barcellos F.G."/>
            <person name="Prosdocimi F."/>
            <person name="May G."/>
            <person name="Azevedo Junior G.M."/>
            <person name="Guimaraes G.M."/>
            <person name="Goldman G.H."/>
            <person name="Padilha I.Q."/>
            <person name="Batista Jda S."/>
            <person name="Ferro J.A."/>
            <person name="Ribeiro J.M."/>
            <person name="Fietto J.L."/>
            <person name="Dabbas K.M."/>
            <person name="Cerdeira L."/>
            <person name="Agnez-Lima L.F."/>
            <person name="Brocchi M."/>
            <person name="de Carvalho M.O."/>
            <person name="Teixeira Mde M."/>
            <person name="Diniz Maia Mde M."/>
            <person name="Goldman M.H."/>
            <person name="Cruz Schneider M.P."/>
            <person name="Felipe M.S."/>
            <person name="Hungria M."/>
            <person name="Nicolas M.F."/>
            <person name="Pereira M."/>
            <person name="Montes M.A."/>
            <person name="Cantao M.E."/>
            <person name="Vincentz M."/>
            <person name="Rafael M.S."/>
            <person name="Silverman N."/>
            <person name="Stoco P.H."/>
            <person name="Souza R.C."/>
            <person name="Vicentini R."/>
            <person name="Gazzinelli R.T."/>
            <person name="Neves Rde O."/>
            <person name="Silva R."/>
            <person name="Astolfi-Filho S."/>
            <person name="Maciel T.E."/>
            <person name="Urmenyi T.P."/>
            <person name="Tadei W.P."/>
            <person name="Camargo E.P."/>
            <person name="de Vasconcelos A.T."/>
        </authorList>
    </citation>
    <scope>NUCLEOTIDE SEQUENCE</scope>
</reference>
<dbReference type="GO" id="GO:0007015">
    <property type="term" value="P:actin filament organization"/>
    <property type="evidence" value="ECO:0007669"/>
    <property type="project" value="TreeGrafter"/>
</dbReference>
<evidence type="ECO:0000313" key="11">
    <source>
        <dbReference type="EnsemblMetazoa" id="ADAC000710-PA"/>
    </source>
</evidence>
<accession>W5JWA4</accession>
<evidence type="ECO:0000256" key="7">
    <source>
        <dbReference type="SAM" id="MobiDB-lite"/>
    </source>
</evidence>
<feature type="compositionally biased region" description="Polar residues" evidence="7">
    <location>
        <begin position="181"/>
        <end position="206"/>
    </location>
</feature>
<evidence type="ECO:0000313" key="12">
    <source>
        <dbReference type="Proteomes" id="UP000000673"/>
    </source>
</evidence>